<evidence type="ECO:0000313" key="7">
    <source>
        <dbReference type="EMBL" id="WAC03675.1"/>
    </source>
</evidence>
<dbReference type="PANTHER" id="PTHR30329:SF21">
    <property type="entry name" value="LIPOPROTEIN YIAD-RELATED"/>
    <property type="match status" value="1"/>
</dbReference>
<dbReference type="PROSITE" id="PS51123">
    <property type="entry name" value="OMPA_2"/>
    <property type="match status" value="1"/>
</dbReference>
<keyword evidence="3" id="KW-0998">Cell outer membrane</keyword>
<evidence type="ECO:0000313" key="8">
    <source>
        <dbReference type="Proteomes" id="UP001164705"/>
    </source>
</evidence>
<dbReference type="CDD" id="cd07185">
    <property type="entry name" value="OmpA_C-like"/>
    <property type="match status" value="1"/>
</dbReference>
<evidence type="ECO:0000256" key="1">
    <source>
        <dbReference type="ARBA" id="ARBA00004442"/>
    </source>
</evidence>
<evidence type="ECO:0000259" key="6">
    <source>
        <dbReference type="PROSITE" id="PS51123"/>
    </source>
</evidence>
<proteinExistence type="predicted"/>
<sequence length="78" mass="8927">MKIQINAHTDNQGSSRYNMNLSKKRAASTKTYLIKKGIEASRLISKGYGETQPLIDCKSSCSQKEFQKNRRTEFIIIE</sequence>
<evidence type="ECO:0000256" key="5">
    <source>
        <dbReference type="SAM" id="MobiDB-lite"/>
    </source>
</evidence>
<dbReference type="Gene3D" id="3.30.1330.60">
    <property type="entry name" value="OmpA-like domain"/>
    <property type="match status" value="1"/>
</dbReference>
<comment type="subcellular location">
    <subcellularLocation>
        <location evidence="1">Cell outer membrane</location>
    </subcellularLocation>
</comment>
<dbReference type="GO" id="GO:0009279">
    <property type="term" value="C:cell outer membrane"/>
    <property type="evidence" value="ECO:0007669"/>
    <property type="project" value="UniProtKB-SubCell"/>
</dbReference>
<keyword evidence="8" id="KW-1185">Reference proteome</keyword>
<dbReference type="RefSeq" id="WP_267678309.1">
    <property type="nucleotide sequence ID" value="NZ_CP113088.1"/>
</dbReference>
<protein>
    <submittedName>
        <fullName evidence="7">OmpA family protein</fullName>
    </submittedName>
</protein>
<reference evidence="7" key="1">
    <citation type="submission" date="2022-11" db="EMBL/GenBank/DDBJ databases">
        <title>Lacinutrix neustonica HL-RS19T sp. nov., isolated from the surface microlayer sample of brackish Lake Shihwa.</title>
        <authorList>
            <person name="Choi J.Y."/>
            <person name="Hwang C.Y."/>
        </authorList>
    </citation>
    <scope>NUCLEOTIDE SEQUENCE</scope>
    <source>
        <strain evidence="7">HL-RS19</strain>
    </source>
</reference>
<dbReference type="InterPro" id="IPR006665">
    <property type="entry name" value="OmpA-like"/>
</dbReference>
<dbReference type="Proteomes" id="UP001164705">
    <property type="component" value="Chromosome"/>
</dbReference>
<accession>A0A9E8N0M5</accession>
<evidence type="ECO:0000256" key="3">
    <source>
        <dbReference type="ARBA" id="ARBA00023237"/>
    </source>
</evidence>
<feature type="domain" description="OmpA-like" evidence="6">
    <location>
        <begin position="1"/>
        <end position="78"/>
    </location>
</feature>
<dbReference type="InterPro" id="IPR006664">
    <property type="entry name" value="OMP_bac"/>
</dbReference>
<dbReference type="PRINTS" id="PR01021">
    <property type="entry name" value="OMPADOMAIN"/>
</dbReference>
<feature type="region of interest" description="Disordered" evidence="5">
    <location>
        <begin position="1"/>
        <end position="21"/>
    </location>
</feature>
<name>A0A9E8N0M5_9FLAO</name>
<dbReference type="PANTHER" id="PTHR30329">
    <property type="entry name" value="STATOR ELEMENT OF FLAGELLAR MOTOR COMPLEX"/>
    <property type="match status" value="1"/>
</dbReference>
<evidence type="ECO:0000256" key="4">
    <source>
        <dbReference type="PROSITE-ProRule" id="PRU00473"/>
    </source>
</evidence>
<dbReference type="AlphaFoldDB" id="A0A9E8N0M5"/>
<dbReference type="SUPFAM" id="SSF103088">
    <property type="entry name" value="OmpA-like"/>
    <property type="match status" value="1"/>
</dbReference>
<dbReference type="InterPro" id="IPR050330">
    <property type="entry name" value="Bact_OuterMem_StrucFunc"/>
</dbReference>
<keyword evidence="2 4" id="KW-0472">Membrane</keyword>
<dbReference type="InterPro" id="IPR036737">
    <property type="entry name" value="OmpA-like_sf"/>
</dbReference>
<gene>
    <name evidence="7" type="ORF">N7U66_09605</name>
</gene>
<evidence type="ECO:0000256" key="2">
    <source>
        <dbReference type="ARBA" id="ARBA00023136"/>
    </source>
</evidence>
<dbReference type="EMBL" id="CP113088">
    <property type="protein sequence ID" value="WAC03675.1"/>
    <property type="molecule type" value="Genomic_DNA"/>
</dbReference>
<organism evidence="7 8">
    <name type="scientific">Lacinutrix neustonica</name>
    <dbReference type="NCBI Taxonomy" id="2980107"/>
    <lineage>
        <taxon>Bacteria</taxon>
        <taxon>Pseudomonadati</taxon>
        <taxon>Bacteroidota</taxon>
        <taxon>Flavobacteriia</taxon>
        <taxon>Flavobacteriales</taxon>
        <taxon>Flavobacteriaceae</taxon>
        <taxon>Lacinutrix</taxon>
    </lineage>
</organism>
<dbReference type="KEGG" id="lnu:N7U66_09605"/>
<dbReference type="Pfam" id="PF00691">
    <property type="entry name" value="OmpA"/>
    <property type="match status" value="1"/>
</dbReference>